<dbReference type="GO" id="GO:0051537">
    <property type="term" value="F:2 iron, 2 sulfur cluster binding"/>
    <property type="evidence" value="ECO:0007669"/>
    <property type="project" value="UniProtKB-KW"/>
</dbReference>
<reference evidence="7 8" key="1">
    <citation type="journal article" date="2012" name="Genome Biol.">
        <title>The genome of the polar eukaryotic microalga coccomyxa subellipsoidea reveals traits of cold adaptation.</title>
        <authorList>
            <person name="Blanc G."/>
            <person name="Agarkova I."/>
            <person name="Grimwood J."/>
            <person name="Kuo A."/>
            <person name="Brueggeman A."/>
            <person name="Dunigan D."/>
            <person name="Gurnon J."/>
            <person name="Ladunga I."/>
            <person name="Lindquist E."/>
            <person name="Lucas S."/>
            <person name="Pangilinan J."/>
            <person name="Proschold T."/>
            <person name="Salamov A."/>
            <person name="Schmutz J."/>
            <person name="Weeks D."/>
            <person name="Yamada T."/>
            <person name="Claverie J.M."/>
            <person name="Grigoriev I."/>
            <person name="Van Etten J."/>
            <person name="Lomsadze A."/>
            <person name="Borodovsky M."/>
        </authorList>
    </citation>
    <scope>NUCLEOTIDE SEQUENCE [LARGE SCALE GENOMIC DNA]</scope>
    <source>
        <strain evidence="7 8">C-169</strain>
    </source>
</reference>
<evidence type="ECO:0000313" key="7">
    <source>
        <dbReference type="EMBL" id="EIE23568.1"/>
    </source>
</evidence>
<evidence type="ECO:0000259" key="6">
    <source>
        <dbReference type="PROSITE" id="PS51296"/>
    </source>
</evidence>
<dbReference type="Pfam" id="PF01266">
    <property type="entry name" value="DAO"/>
    <property type="match status" value="1"/>
</dbReference>
<dbReference type="OrthoDB" id="429143at2759"/>
<dbReference type="PANTHER" id="PTHR13847:SF281">
    <property type="entry name" value="FAD DEPENDENT OXIDOREDUCTASE DOMAIN-CONTAINING PROTEIN"/>
    <property type="match status" value="1"/>
</dbReference>
<dbReference type="InterPro" id="IPR017941">
    <property type="entry name" value="Rieske_2Fe-2S"/>
</dbReference>
<sequence length="519" mass="57179">MNGTGEHNPAGLARTVWDQEKQAYKFPSLKENLSADVVVIGAGISGLSIAYNLSKQGKKVVVLEGRSRGSGQTGRTTAHLMMWNDDYYHQVEKQFGADVMSRVADSHRTAIDFVENTVATEGISCEFKRTDGYLFPQSDSKVDMEMIDKELDAANRAGLIGVRKVDLGGQHTVGGIREALLFPDCADFQPLHYLNGLADAIVNKYGGRIFEHSQVMQTKGNKVTTTDDFTVEAPNVVLATNSPIHHNLAIHSRQEPYRSYVVGLRIPEEGFKEGQYWDTAMPYHYVRREGNILVVGGEDHHTGVKPKEYEDKFKKLEEWARSRWTKAGDVVFEPIDMLHLIGKDPLNDFQGGATYYVATADSGQGMTGGTLAGIIIADQILGKDNPFSKIYSPSRRPPVSMNTLEELVSVGMTVTKGLGENLNPLYLQDIEDMKPCSGAVVQKGVEKVAVYVDEKGEKHTYSALCPHMGCVVQWNPNEGTFDCPCHGSHFDRYGNVINGPARANLKPVKLGFFGTKKAS</sequence>
<dbReference type="GO" id="GO:0005737">
    <property type="term" value="C:cytoplasm"/>
    <property type="evidence" value="ECO:0007669"/>
    <property type="project" value="TreeGrafter"/>
</dbReference>
<evidence type="ECO:0000256" key="3">
    <source>
        <dbReference type="ARBA" id="ARBA00023004"/>
    </source>
</evidence>
<dbReference type="Gene3D" id="3.50.50.60">
    <property type="entry name" value="FAD/NAD(P)-binding domain"/>
    <property type="match status" value="1"/>
</dbReference>
<dbReference type="InterPro" id="IPR036922">
    <property type="entry name" value="Rieske_2Fe-2S_sf"/>
</dbReference>
<feature type="domain" description="Rieske" evidence="6">
    <location>
        <begin position="425"/>
        <end position="510"/>
    </location>
</feature>
<keyword evidence="4" id="KW-0411">Iron-sulfur</keyword>
<gene>
    <name evidence="7" type="ORF">COCSUDRAFT_15115</name>
</gene>
<keyword evidence="8" id="KW-1185">Reference proteome</keyword>
<dbReference type="GeneID" id="17041560"/>
<dbReference type="STRING" id="574566.I0YYU9"/>
<dbReference type="GO" id="GO:0046872">
    <property type="term" value="F:metal ion binding"/>
    <property type="evidence" value="ECO:0007669"/>
    <property type="project" value="UniProtKB-KW"/>
</dbReference>
<dbReference type="SUPFAM" id="SSF51905">
    <property type="entry name" value="FAD/NAD(P)-binding domain"/>
    <property type="match status" value="1"/>
</dbReference>
<dbReference type="Gene3D" id="3.30.9.10">
    <property type="entry name" value="D-Amino Acid Oxidase, subunit A, domain 2"/>
    <property type="match status" value="1"/>
</dbReference>
<dbReference type="AlphaFoldDB" id="I0YYU9"/>
<proteinExistence type="predicted"/>
<dbReference type="Proteomes" id="UP000007264">
    <property type="component" value="Unassembled WGS sequence"/>
</dbReference>
<name>I0YYU9_COCSC</name>
<dbReference type="EMBL" id="AGSI01000007">
    <property type="protein sequence ID" value="EIE23568.1"/>
    <property type="molecule type" value="Genomic_DNA"/>
</dbReference>
<dbReference type="PROSITE" id="PS51296">
    <property type="entry name" value="RIESKE"/>
    <property type="match status" value="1"/>
</dbReference>
<dbReference type="Gene3D" id="2.102.10.10">
    <property type="entry name" value="Rieske [2Fe-2S] iron-sulphur domain"/>
    <property type="match status" value="1"/>
</dbReference>
<evidence type="ECO:0000256" key="5">
    <source>
        <dbReference type="ARBA" id="ARBA00023157"/>
    </source>
</evidence>
<dbReference type="InterPro" id="IPR006076">
    <property type="entry name" value="FAD-dep_OxRdtase"/>
</dbReference>
<dbReference type="KEGG" id="csl:COCSUDRAFT_15115"/>
<evidence type="ECO:0000313" key="8">
    <source>
        <dbReference type="Proteomes" id="UP000007264"/>
    </source>
</evidence>
<keyword evidence="2" id="KW-0479">Metal-binding</keyword>
<accession>I0YYU9</accession>
<dbReference type="InterPro" id="IPR005805">
    <property type="entry name" value="Rieske_Fe-S_prot_C"/>
</dbReference>
<dbReference type="InterPro" id="IPR036188">
    <property type="entry name" value="FAD/NAD-bd_sf"/>
</dbReference>
<protein>
    <submittedName>
        <fullName evidence="7">DAO-domain-containing protein</fullName>
    </submittedName>
</protein>
<dbReference type="SUPFAM" id="SSF50022">
    <property type="entry name" value="ISP domain"/>
    <property type="match status" value="1"/>
</dbReference>
<dbReference type="eggNOG" id="KOG1671">
    <property type="taxonomic scope" value="Eukaryota"/>
</dbReference>
<dbReference type="PANTHER" id="PTHR13847">
    <property type="entry name" value="SARCOSINE DEHYDROGENASE-RELATED"/>
    <property type="match status" value="1"/>
</dbReference>
<keyword evidence="1" id="KW-0001">2Fe-2S</keyword>
<comment type="caution">
    <text evidence="7">The sequence shown here is derived from an EMBL/GenBank/DDBJ whole genome shotgun (WGS) entry which is preliminary data.</text>
</comment>
<dbReference type="RefSeq" id="XP_005648112.1">
    <property type="nucleotide sequence ID" value="XM_005648055.1"/>
</dbReference>
<dbReference type="PRINTS" id="PR00162">
    <property type="entry name" value="RIESKE"/>
</dbReference>
<keyword evidence="5" id="KW-1015">Disulfide bond</keyword>
<organism evidence="7 8">
    <name type="scientific">Coccomyxa subellipsoidea (strain C-169)</name>
    <name type="common">Green microalga</name>
    <dbReference type="NCBI Taxonomy" id="574566"/>
    <lineage>
        <taxon>Eukaryota</taxon>
        <taxon>Viridiplantae</taxon>
        <taxon>Chlorophyta</taxon>
        <taxon>core chlorophytes</taxon>
        <taxon>Trebouxiophyceae</taxon>
        <taxon>Trebouxiophyceae incertae sedis</taxon>
        <taxon>Coccomyxaceae</taxon>
        <taxon>Coccomyxa</taxon>
        <taxon>Coccomyxa subellipsoidea</taxon>
    </lineage>
</organism>
<dbReference type="GO" id="GO:0016020">
    <property type="term" value="C:membrane"/>
    <property type="evidence" value="ECO:0007669"/>
    <property type="project" value="InterPro"/>
</dbReference>
<evidence type="ECO:0000256" key="1">
    <source>
        <dbReference type="ARBA" id="ARBA00022714"/>
    </source>
</evidence>
<dbReference type="Pfam" id="PF00355">
    <property type="entry name" value="Rieske"/>
    <property type="match status" value="1"/>
</dbReference>
<evidence type="ECO:0000256" key="2">
    <source>
        <dbReference type="ARBA" id="ARBA00022723"/>
    </source>
</evidence>
<keyword evidence="3" id="KW-0408">Iron</keyword>
<evidence type="ECO:0000256" key="4">
    <source>
        <dbReference type="ARBA" id="ARBA00023014"/>
    </source>
</evidence>